<evidence type="ECO:0000259" key="5">
    <source>
        <dbReference type="Pfam" id="PF07819"/>
    </source>
</evidence>
<gene>
    <name evidence="7" type="ORF">OJ16_00725</name>
</gene>
<dbReference type="Pfam" id="PF20284">
    <property type="entry name" value="CTD8"/>
    <property type="match status" value="1"/>
</dbReference>
<evidence type="ECO:0000256" key="2">
    <source>
        <dbReference type="ARBA" id="ARBA00004370"/>
    </source>
</evidence>
<keyword evidence="4" id="KW-0472">Membrane</keyword>
<evidence type="ECO:0008006" key="9">
    <source>
        <dbReference type="Google" id="ProtNLM"/>
    </source>
</evidence>
<evidence type="ECO:0000256" key="4">
    <source>
        <dbReference type="ARBA" id="ARBA00023136"/>
    </source>
</evidence>
<dbReference type="OrthoDB" id="869379at2"/>
<dbReference type="PANTHER" id="PTHR48182:SF2">
    <property type="entry name" value="PROTEIN SERAC1"/>
    <property type="match status" value="1"/>
</dbReference>
<name>A0A0C2NQH7_9VIBR</name>
<dbReference type="Proteomes" id="UP000031672">
    <property type="component" value="Unassembled WGS sequence"/>
</dbReference>
<dbReference type="Pfam" id="PF07819">
    <property type="entry name" value="PGAP1"/>
    <property type="match status" value="1"/>
</dbReference>
<sequence length="407" mass="46843">MAQDFDFYQKREGCRNLVLFVHGFTGDSKKTWTNANGTAFPELLLADETISDNFDVASYNYFTELLNLFADTKEKARRIRDLIRRRTHKKERNLDIDELSKNLSSHLRFSLEQYDNIYVIAHSMGGLITKSLIKNDLNLNSHTKVKLFISLAVPHQGASSAVLGSIISSNLQISNLNPVEQFITELNQSWVYLDSKPITKYFYGGYDNIVTKYSAVAIDKIEKDIVSVAEDHTTICKPENNQAIVYLSVLKFIKEQFKNEELSDIGFQKLNDSDGSDLDNELFVLKLIVANIEEDTQDNAKELYYNAEFVRKLFNSRHDKEKLERLFVNIRQLYKDSYDKYLADNSVNSGILLSEVHTKITEQDSLLLKSLIPSLQNFHKKGMLHQMANDSTCDIWWCKDKSIDKVK</sequence>
<keyword evidence="8" id="KW-1185">Reference proteome</keyword>
<protein>
    <recommendedName>
        <fullName evidence="9">DUF676 domain-containing protein</fullName>
    </recommendedName>
</protein>
<proteinExistence type="predicted"/>
<dbReference type="PANTHER" id="PTHR48182">
    <property type="entry name" value="PROTEIN SERAC1"/>
    <property type="match status" value="1"/>
</dbReference>
<evidence type="ECO:0000256" key="3">
    <source>
        <dbReference type="ARBA" id="ARBA00022824"/>
    </source>
</evidence>
<dbReference type="STRING" id="1461322.OJ16_00725"/>
<dbReference type="InterPro" id="IPR029058">
    <property type="entry name" value="AB_hydrolase_fold"/>
</dbReference>
<feature type="domain" description="GPI inositol-deacylase PGAP1-like alpha/beta" evidence="5">
    <location>
        <begin position="18"/>
        <end position="175"/>
    </location>
</feature>
<dbReference type="InterPro" id="IPR052374">
    <property type="entry name" value="SERAC1"/>
</dbReference>
<evidence type="ECO:0000313" key="8">
    <source>
        <dbReference type="Proteomes" id="UP000031672"/>
    </source>
</evidence>
<organism evidence="7 8">
    <name type="scientific">Vibrio renipiscarius</name>
    <dbReference type="NCBI Taxonomy" id="1461322"/>
    <lineage>
        <taxon>Bacteria</taxon>
        <taxon>Pseudomonadati</taxon>
        <taxon>Pseudomonadota</taxon>
        <taxon>Gammaproteobacteria</taxon>
        <taxon>Vibrionales</taxon>
        <taxon>Vibrionaceae</taxon>
        <taxon>Vibrio</taxon>
    </lineage>
</organism>
<comment type="caution">
    <text evidence="7">The sequence shown here is derived from an EMBL/GenBank/DDBJ whole genome shotgun (WGS) entry which is preliminary data.</text>
</comment>
<evidence type="ECO:0000259" key="6">
    <source>
        <dbReference type="Pfam" id="PF20284"/>
    </source>
</evidence>
<dbReference type="Gene3D" id="3.40.50.1820">
    <property type="entry name" value="alpha/beta hydrolase"/>
    <property type="match status" value="1"/>
</dbReference>
<feature type="domain" description="ABC-three component systems C-terminal" evidence="6">
    <location>
        <begin position="275"/>
        <end position="399"/>
    </location>
</feature>
<dbReference type="GO" id="GO:0016788">
    <property type="term" value="F:hydrolase activity, acting on ester bonds"/>
    <property type="evidence" value="ECO:0007669"/>
    <property type="project" value="InterPro"/>
</dbReference>
<dbReference type="RefSeq" id="WP_040986405.1">
    <property type="nucleotide sequence ID" value="NZ_JTKH01000003.1"/>
</dbReference>
<evidence type="ECO:0000256" key="1">
    <source>
        <dbReference type="ARBA" id="ARBA00004240"/>
    </source>
</evidence>
<accession>A0A0C2NQH7</accession>
<reference evidence="7 8" key="1">
    <citation type="submission" date="2014-11" db="EMBL/GenBank/DDBJ databases">
        <title>Draft Genome Sequence of Vibrio piscirenalis strains CECT 8603T and CECT 8604, two marine Gammaproteobacterium isolated from cultured gilthead sea bream (Sparus aurata).</title>
        <authorList>
            <person name="Arahal D.R."/>
            <person name="Rodrigo-Torres L."/>
            <person name="Lucena T."/>
            <person name="Pujalte M.J."/>
        </authorList>
    </citation>
    <scope>NUCLEOTIDE SEQUENCE [LARGE SCALE GENOMIC DNA]</scope>
    <source>
        <strain evidence="7 8">DCR 1-4-2</strain>
    </source>
</reference>
<dbReference type="EMBL" id="JTKH01000003">
    <property type="protein sequence ID" value="KII81761.1"/>
    <property type="molecule type" value="Genomic_DNA"/>
</dbReference>
<accession>A0A0C2JD15</accession>
<keyword evidence="3" id="KW-0256">Endoplasmic reticulum</keyword>
<comment type="subcellular location">
    <subcellularLocation>
        <location evidence="1">Endoplasmic reticulum</location>
    </subcellularLocation>
    <subcellularLocation>
        <location evidence="2">Membrane</location>
    </subcellularLocation>
</comment>
<dbReference type="SUPFAM" id="SSF53474">
    <property type="entry name" value="alpha/beta-Hydrolases"/>
    <property type="match status" value="1"/>
</dbReference>
<dbReference type="InterPro" id="IPR012908">
    <property type="entry name" value="PGAP1-ab_dom-like"/>
</dbReference>
<dbReference type="GO" id="GO:0016020">
    <property type="term" value="C:membrane"/>
    <property type="evidence" value="ECO:0007669"/>
    <property type="project" value="UniProtKB-SubCell"/>
</dbReference>
<dbReference type="InterPro" id="IPR046912">
    <property type="entry name" value="ABC-3C_CTD8"/>
</dbReference>
<evidence type="ECO:0000313" key="7">
    <source>
        <dbReference type="EMBL" id="KII81761.1"/>
    </source>
</evidence>
<dbReference type="AlphaFoldDB" id="A0A0C2NQH7"/>